<dbReference type="AlphaFoldDB" id="A0A6A5W3E6"/>
<protein>
    <submittedName>
        <fullName evidence="2">Uncharacterized protein</fullName>
    </submittedName>
</protein>
<evidence type="ECO:0000256" key="1">
    <source>
        <dbReference type="SAM" id="MobiDB-lite"/>
    </source>
</evidence>
<reference evidence="2" key="1">
    <citation type="journal article" date="2020" name="Stud. Mycol.">
        <title>101 Dothideomycetes genomes: a test case for predicting lifestyles and emergence of pathogens.</title>
        <authorList>
            <person name="Haridas S."/>
            <person name="Albert R."/>
            <person name="Binder M."/>
            <person name="Bloem J."/>
            <person name="Labutti K."/>
            <person name="Salamov A."/>
            <person name="Andreopoulos B."/>
            <person name="Baker S."/>
            <person name="Barry K."/>
            <person name="Bills G."/>
            <person name="Bluhm B."/>
            <person name="Cannon C."/>
            <person name="Castanera R."/>
            <person name="Culley D."/>
            <person name="Daum C."/>
            <person name="Ezra D."/>
            <person name="Gonzalez J."/>
            <person name="Henrissat B."/>
            <person name="Kuo A."/>
            <person name="Liang C."/>
            <person name="Lipzen A."/>
            <person name="Lutzoni F."/>
            <person name="Magnuson J."/>
            <person name="Mondo S."/>
            <person name="Nolan M."/>
            <person name="Ohm R."/>
            <person name="Pangilinan J."/>
            <person name="Park H.-J."/>
            <person name="Ramirez L."/>
            <person name="Alfaro M."/>
            <person name="Sun H."/>
            <person name="Tritt A."/>
            <person name="Yoshinaga Y."/>
            <person name="Zwiers L.-H."/>
            <person name="Turgeon B."/>
            <person name="Goodwin S."/>
            <person name="Spatafora J."/>
            <person name="Crous P."/>
            <person name="Grigoriev I."/>
        </authorList>
    </citation>
    <scope>NUCLEOTIDE SEQUENCE</scope>
    <source>
        <strain evidence="2">CBS 123094</strain>
    </source>
</reference>
<name>A0A6A5W3E6_9PLEO</name>
<evidence type="ECO:0000313" key="2">
    <source>
        <dbReference type="EMBL" id="KAF1996383.1"/>
    </source>
</evidence>
<organism evidence="2 3">
    <name type="scientific">Amniculicola lignicola CBS 123094</name>
    <dbReference type="NCBI Taxonomy" id="1392246"/>
    <lineage>
        <taxon>Eukaryota</taxon>
        <taxon>Fungi</taxon>
        <taxon>Dikarya</taxon>
        <taxon>Ascomycota</taxon>
        <taxon>Pezizomycotina</taxon>
        <taxon>Dothideomycetes</taxon>
        <taxon>Pleosporomycetidae</taxon>
        <taxon>Pleosporales</taxon>
        <taxon>Amniculicolaceae</taxon>
        <taxon>Amniculicola</taxon>
    </lineage>
</organism>
<accession>A0A6A5W3E6</accession>
<sequence length="173" mass="19541">MCQIELGPWICYYDELDDGRRYKAYLMGGFHKNPAMVDARFGKTARESLDALYNSVFDFTNHRQNGPLVGIPQVDLRRVFEAYMNNRREKKRGNGNGNENEKEKINLPIGANEENIEMRKGMDARPIPKTVESRATGINNLSSTDMIMRAVVPSSNPSTATKTEQKDLNPAAK</sequence>
<dbReference type="EMBL" id="ML977626">
    <property type="protein sequence ID" value="KAF1996383.1"/>
    <property type="molecule type" value="Genomic_DNA"/>
</dbReference>
<gene>
    <name evidence="2" type="ORF">P154DRAFT_579978</name>
</gene>
<dbReference type="Proteomes" id="UP000799779">
    <property type="component" value="Unassembled WGS sequence"/>
</dbReference>
<feature type="compositionally biased region" description="Polar residues" evidence="1">
    <location>
        <begin position="153"/>
        <end position="162"/>
    </location>
</feature>
<evidence type="ECO:0000313" key="3">
    <source>
        <dbReference type="Proteomes" id="UP000799779"/>
    </source>
</evidence>
<feature type="region of interest" description="Disordered" evidence="1">
    <location>
        <begin position="151"/>
        <end position="173"/>
    </location>
</feature>
<proteinExistence type="predicted"/>
<keyword evidence="3" id="KW-1185">Reference proteome</keyword>